<feature type="chain" id="PRO_5039383453" description="Lipoprotein" evidence="2">
    <location>
        <begin position="21"/>
        <end position="202"/>
    </location>
</feature>
<sequence length="202" mass="23040">MKRYLYMGFIVMLMMLTGCAKQEMQVAASTDLSLNKAARGNQAEIPDGDFVYRLVSEKEQYEHGDQVRVYAELEYVGELDEVTIGHAASAFYFPMKELTRDYNISYGMNEPYITTTLKKGEPLREYYQIGGGYDSSDDKRFKDFIHSLQNGFPDGDYVVYGSADFVIDSQSHGADQGDSNGEEPKRYKIQAEIEFRVSEEKK</sequence>
<feature type="region of interest" description="Disordered" evidence="1">
    <location>
        <begin position="170"/>
        <end position="190"/>
    </location>
</feature>
<dbReference type="PROSITE" id="PS51257">
    <property type="entry name" value="PROKAR_LIPOPROTEIN"/>
    <property type="match status" value="1"/>
</dbReference>
<evidence type="ECO:0000256" key="2">
    <source>
        <dbReference type="SAM" id="SignalP"/>
    </source>
</evidence>
<dbReference type="AlphaFoldDB" id="A0A1R1ATI7"/>
<accession>A0A1R1ATI7</accession>
<proteinExistence type="predicted"/>
<dbReference type="OrthoDB" id="2426241at2"/>
<keyword evidence="2" id="KW-0732">Signal</keyword>
<evidence type="ECO:0008006" key="5">
    <source>
        <dbReference type="Google" id="ProtNLM"/>
    </source>
</evidence>
<protein>
    <recommendedName>
        <fullName evidence="5">Lipoprotein</fullName>
    </recommendedName>
</protein>
<dbReference type="Proteomes" id="UP000187074">
    <property type="component" value="Unassembled WGS sequence"/>
</dbReference>
<name>A0A1R1ATI7_PAELA</name>
<organism evidence="3 4">
    <name type="scientific">Paenibacillus lautus</name>
    <name type="common">Bacillus lautus</name>
    <dbReference type="NCBI Taxonomy" id="1401"/>
    <lineage>
        <taxon>Bacteria</taxon>
        <taxon>Bacillati</taxon>
        <taxon>Bacillota</taxon>
        <taxon>Bacilli</taxon>
        <taxon>Bacillales</taxon>
        <taxon>Paenibacillaceae</taxon>
        <taxon>Paenibacillus</taxon>
    </lineage>
</organism>
<feature type="compositionally biased region" description="Polar residues" evidence="1">
    <location>
        <begin position="170"/>
        <end position="179"/>
    </location>
</feature>
<evidence type="ECO:0000256" key="1">
    <source>
        <dbReference type="SAM" id="MobiDB-lite"/>
    </source>
</evidence>
<evidence type="ECO:0000313" key="4">
    <source>
        <dbReference type="Proteomes" id="UP000187074"/>
    </source>
</evidence>
<dbReference type="RefSeq" id="WP_076326036.1">
    <property type="nucleotide sequence ID" value="NZ_MRTF01000013.1"/>
</dbReference>
<gene>
    <name evidence="3" type="ORF">BK123_29590</name>
</gene>
<dbReference type="EMBL" id="MRTF01000013">
    <property type="protein sequence ID" value="OME88706.1"/>
    <property type="molecule type" value="Genomic_DNA"/>
</dbReference>
<comment type="caution">
    <text evidence="3">The sequence shown here is derived from an EMBL/GenBank/DDBJ whole genome shotgun (WGS) entry which is preliminary data.</text>
</comment>
<evidence type="ECO:0000313" key="3">
    <source>
        <dbReference type="EMBL" id="OME88706.1"/>
    </source>
</evidence>
<feature type="signal peptide" evidence="2">
    <location>
        <begin position="1"/>
        <end position="20"/>
    </location>
</feature>
<reference evidence="3 4" key="1">
    <citation type="submission" date="2016-11" db="EMBL/GenBank/DDBJ databases">
        <title>Paenibacillus species isolates.</title>
        <authorList>
            <person name="Beno S.M."/>
        </authorList>
    </citation>
    <scope>NUCLEOTIDE SEQUENCE [LARGE SCALE GENOMIC DNA]</scope>
    <source>
        <strain evidence="3 4">FSL F4-0100</strain>
    </source>
</reference>